<sequence>MLPEAGHKSGIAIDDKSLGDAMVMEDVVNKKLCRLRRRDSLPYGGQTRHFAKTTHIDQDASVATRVSGKLEDEVHAHRAPTISRCRAAKSAKGQLLGVELGEDAGQLALHREILELTGQVSRSQRGLTGSQDEVSDDIVIIEEIVQDRQLRGPQAFHPDKRLQTTEAKSSVRSRTTSSNSPAFKDSRTSRKEGSLSSKS</sequence>
<comment type="caution">
    <text evidence="2">The sequence shown here is derived from an EMBL/GenBank/DDBJ whole genome shotgun (WGS) entry which is preliminary data.</text>
</comment>
<feature type="region of interest" description="Disordered" evidence="1">
    <location>
        <begin position="150"/>
        <end position="199"/>
    </location>
</feature>
<dbReference type="Proteomes" id="UP001165121">
    <property type="component" value="Unassembled WGS sequence"/>
</dbReference>
<evidence type="ECO:0000313" key="3">
    <source>
        <dbReference type="Proteomes" id="UP001165121"/>
    </source>
</evidence>
<gene>
    <name evidence="2" type="ORF">Pfra01_002274900</name>
</gene>
<evidence type="ECO:0000256" key="1">
    <source>
        <dbReference type="SAM" id="MobiDB-lite"/>
    </source>
</evidence>
<name>A0A9W6Y7G6_9STRA</name>
<feature type="compositionally biased region" description="Low complexity" evidence="1">
    <location>
        <begin position="170"/>
        <end position="180"/>
    </location>
</feature>
<feature type="compositionally biased region" description="Basic and acidic residues" evidence="1">
    <location>
        <begin position="184"/>
        <end position="193"/>
    </location>
</feature>
<reference evidence="2" key="1">
    <citation type="submission" date="2023-04" db="EMBL/GenBank/DDBJ databases">
        <title>Phytophthora fragariaefolia NBRC 109709.</title>
        <authorList>
            <person name="Ichikawa N."/>
            <person name="Sato H."/>
            <person name="Tonouchi N."/>
        </authorList>
    </citation>
    <scope>NUCLEOTIDE SEQUENCE</scope>
    <source>
        <strain evidence="2">NBRC 109709</strain>
    </source>
</reference>
<dbReference type="AlphaFoldDB" id="A0A9W6Y7G6"/>
<dbReference type="EMBL" id="BSXT01003511">
    <property type="protein sequence ID" value="GMF54484.1"/>
    <property type="molecule type" value="Genomic_DNA"/>
</dbReference>
<proteinExistence type="predicted"/>
<keyword evidence="3" id="KW-1185">Reference proteome</keyword>
<evidence type="ECO:0000313" key="2">
    <source>
        <dbReference type="EMBL" id="GMF54484.1"/>
    </source>
</evidence>
<accession>A0A9W6Y7G6</accession>
<organism evidence="2 3">
    <name type="scientific">Phytophthora fragariaefolia</name>
    <dbReference type="NCBI Taxonomy" id="1490495"/>
    <lineage>
        <taxon>Eukaryota</taxon>
        <taxon>Sar</taxon>
        <taxon>Stramenopiles</taxon>
        <taxon>Oomycota</taxon>
        <taxon>Peronosporomycetes</taxon>
        <taxon>Peronosporales</taxon>
        <taxon>Peronosporaceae</taxon>
        <taxon>Phytophthora</taxon>
    </lineage>
</organism>
<protein>
    <submittedName>
        <fullName evidence="2">Unnamed protein product</fullName>
    </submittedName>
</protein>